<keyword evidence="9" id="KW-1185">Reference proteome</keyword>
<evidence type="ECO:0000313" key="9">
    <source>
        <dbReference type="Proteomes" id="UP000183658"/>
    </source>
</evidence>
<comment type="similarity">
    <text evidence="2">Belongs to the chromate ion transporter (CHR) (TC 2.A.51) family.</text>
</comment>
<name>A0A1H9KJ80_FLAFI</name>
<dbReference type="GO" id="GO:0015109">
    <property type="term" value="F:chromate transmembrane transporter activity"/>
    <property type="evidence" value="ECO:0007669"/>
    <property type="project" value="InterPro"/>
</dbReference>
<evidence type="ECO:0000256" key="6">
    <source>
        <dbReference type="ARBA" id="ARBA00023136"/>
    </source>
</evidence>
<evidence type="ECO:0000256" key="3">
    <source>
        <dbReference type="ARBA" id="ARBA00022475"/>
    </source>
</evidence>
<feature type="transmembrane region" description="Helical" evidence="7">
    <location>
        <begin position="362"/>
        <end position="382"/>
    </location>
</feature>
<organism evidence="8 9">
    <name type="scientific">Flavobacterium frigoris</name>
    <dbReference type="NCBI Taxonomy" id="229204"/>
    <lineage>
        <taxon>Bacteria</taxon>
        <taxon>Pseudomonadati</taxon>
        <taxon>Bacteroidota</taxon>
        <taxon>Flavobacteriia</taxon>
        <taxon>Flavobacteriales</taxon>
        <taxon>Flavobacteriaceae</taxon>
        <taxon>Flavobacterium</taxon>
    </lineage>
</organism>
<evidence type="ECO:0000256" key="4">
    <source>
        <dbReference type="ARBA" id="ARBA00022692"/>
    </source>
</evidence>
<feature type="transmembrane region" description="Helical" evidence="7">
    <location>
        <begin position="114"/>
        <end position="134"/>
    </location>
</feature>
<dbReference type="GO" id="GO:0005886">
    <property type="term" value="C:plasma membrane"/>
    <property type="evidence" value="ECO:0007669"/>
    <property type="project" value="UniProtKB-SubCell"/>
</dbReference>
<protein>
    <submittedName>
        <fullName evidence="8">Chromate transporter</fullName>
    </submittedName>
</protein>
<evidence type="ECO:0000256" key="5">
    <source>
        <dbReference type="ARBA" id="ARBA00022989"/>
    </source>
</evidence>
<sequence length="383" mass="41580">MNEKQKLKEVAALFLKLGIIGFGGPAAHISMMREEVVVKKKWLEEQHFLDLIGATNLIPGPNSTEMAIHIGHERAGWKGLIVAGMCFIVPAVILTGIFAWLYKEYGQLPEIQPFLYGIKPAIIAIILGAIFPLAKKSLKTIRLGVIGSIILLLSLLQFNEIALLFGAGFLALFWNSLTEPNSNVKGNSWISLTLVPVSKTALLAPTNFNLFLIFLKIGAILYGSGYVLFAFLDAELVAKGLLTRTQLIDAIAVGQFTPGPVFSSVTFVGYQINGISGALIATLAIFLPSFVFVALLNPLVKKMRNSKSFAVFLDAVNVASIAIIVSICYELGKETITDWRTILIAIVSVVIVFNYKKVNSAIIVLGGAVLGYLLTLGIFDYFV</sequence>
<feature type="transmembrane region" description="Helical" evidence="7">
    <location>
        <begin position="339"/>
        <end position="355"/>
    </location>
</feature>
<dbReference type="PANTHER" id="PTHR33567">
    <property type="entry name" value="CHROMATE ION TRANSPORTER (EUROFUNG)"/>
    <property type="match status" value="1"/>
</dbReference>
<keyword evidence="5 7" id="KW-1133">Transmembrane helix</keyword>
<evidence type="ECO:0000313" key="8">
    <source>
        <dbReference type="EMBL" id="SEQ99210.1"/>
    </source>
</evidence>
<accession>A0A1H9KJ80</accession>
<feature type="transmembrane region" description="Helical" evidence="7">
    <location>
        <begin position="12"/>
        <end position="31"/>
    </location>
</feature>
<dbReference type="InterPro" id="IPR014047">
    <property type="entry name" value="Chr_Tranpt_l_chain"/>
</dbReference>
<gene>
    <name evidence="8" type="ORF">SAMN05444355_1068</name>
</gene>
<keyword evidence="6 7" id="KW-0472">Membrane</keyword>
<dbReference type="InterPro" id="IPR003370">
    <property type="entry name" value="Chromate_transpt"/>
</dbReference>
<feature type="transmembrane region" description="Helical" evidence="7">
    <location>
        <begin position="308"/>
        <end position="327"/>
    </location>
</feature>
<dbReference type="AlphaFoldDB" id="A0A1H9KJ80"/>
<dbReference type="NCBIfam" id="TIGR00937">
    <property type="entry name" value="2A51"/>
    <property type="match status" value="1"/>
</dbReference>
<evidence type="ECO:0000256" key="1">
    <source>
        <dbReference type="ARBA" id="ARBA00004651"/>
    </source>
</evidence>
<dbReference type="RefSeq" id="WP_074723233.1">
    <property type="nucleotide sequence ID" value="NZ_CBCRVS010000016.1"/>
</dbReference>
<dbReference type="PANTHER" id="PTHR33567:SF3">
    <property type="entry name" value="CHROMATE ION TRANSPORTER (EUROFUNG)"/>
    <property type="match status" value="1"/>
</dbReference>
<dbReference type="EMBL" id="FOFZ01000006">
    <property type="protein sequence ID" value="SEQ99210.1"/>
    <property type="molecule type" value="Genomic_DNA"/>
</dbReference>
<evidence type="ECO:0000256" key="7">
    <source>
        <dbReference type="SAM" id="Phobius"/>
    </source>
</evidence>
<keyword evidence="3" id="KW-1003">Cell membrane</keyword>
<dbReference type="Pfam" id="PF02417">
    <property type="entry name" value="Chromate_transp"/>
    <property type="match status" value="2"/>
</dbReference>
<proteinExistence type="inferred from homology"/>
<feature type="transmembrane region" description="Helical" evidence="7">
    <location>
        <begin position="275"/>
        <end position="296"/>
    </location>
</feature>
<dbReference type="Proteomes" id="UP000183658">
    <property type="component" value="Unassembled WGS sequence"/>
</dbReference>
<comment type="subcellular location">
    <subcellularLocation>
        <location evidence="1">Cell membrane</location>
        <topology evidence="1">Multi-pass membrane protein</topology>
    </subcellularLocation>
</comment>
<feature type="transmembrane region" description="Helical" evidence="7">
    <location>
        <begin position="146"/>
        <end position="174"/>
    </location>
</feature>
<reference evidence="9" key="1">
    <citation type="submission" date="2016-10" db="EMBL/GenBank/DDBJ databases">
        <authorList>
            <person name="Varghese N."/>
            <person name="Submissions S."/>
        </authorList>
    </citation>
    <scope>NUCLEOTIDE SEQUENCE [LARGE SCALE GENOMIC DNA]</scope>
    <source>
        <strain evidence="9">DSM 15719</strain>
    </source>
</reference>
<dbReference type="PIRSF" id="PIRSF004810">
    <property type="entry name" value="ChrA"/>
    <property type="match status" value="1"/>
</dbReference>
<feature type="transmembrane region" description="Helical" evidence="7">
    <location>
        <begin position="211"/>
        <end position="232"/>
    </location>
</feature>
<evidence type="ECO:0000256" key="2">
    <source>
        <dbReference type="ARBA" id="ARBA00005262"/>
    </source>
</evidence>
<dbReference type="OrthoDB" id="9788907at2"/>
<keyword evidence="4 7" id="KW-0812">Transmembrane</keyword>
<feature type="transmembrane region" description="Helical" evidence="7">
    <location>
        <begin position="80"/>
        <end position="102"/>
    </location>
</feature>